<evidence type="ECO:0000313" key="5">
    <source>
        <dbReference type="Proteomes" id="UP000248714"/>
    </source>
</evidence>
<accession>A0ABX9E2Y8</accession>
<dbReference type="InterPro" id="IPR036513">
    <property type="entry name" value="STAS_dom_sf"/>
</dbReference>
<organism evidence="4 5">
    <name type="scientific">Lentzea atacamensis</name>
    <dbReference type="NCBI Taxonomy" id="531938"/>
    <lineage>
        <taxon>Bacteria</taxon>
        <taxon>Bacillati</taxon>
        <taxon>Actinomycetota</taxon>
        <taxon>Actinomycetes</taxon>
        <taxon>Pseudonocardiales</taxon>
        <taxon>Pseudonocardiaceae</taxon>
        <taxon>Lentzea</taxon>
    </lineage>
</organism>
<keyword evidence="5" id="KW-1185">Reference proteome</keyword>
<protein>
    <recommendedName>
        <fullName evidence="2">Anti-sigma factor antagonist</fullName>
    </recommendedName>
</protein>
<dbReference type="PANTHER" id="PTHR33495:SF2">
    <property type="entry name" value="ANTI-SIGMA FACTOR ANTAGONIST TM_1081-RELATED"/>
    <property type="match status" value="1"/>
</dbReference>
<name>A0ABX9E2Y8_9PSEU</name>
<evidence type="ECO:0000256" key="2">
    <source>
        <dbReference type="RuleBase" id="RU003749"/>
    </source>
</evidence>
<dbReference type="InterPro" id="IPR002645">
    <property type="entry name" value="STAS_dom"/>
</dbReference>
<dbReference type="Proteomes" id="UP000248714">
    <property type="component" value="Unassembled WGS sequence"/>
</dbReference>
<reference evidence="4 5" key="1">
    <citation type="submission" date="2018-06" db="EMBL/GenBank/DDBJ databases">
        <title>Genomic Encyclopedia of Type Strains, Phase IV (KMG-IV): sequencing the most valuable type-strain genomes for metagenomic binning, comparative biology and taxonomic classification.</title>
        <authorList>
            <person name="Goeker M."/>
        </authorList>
    </citation>
    <scope>NUCLEOTIDE SEQUENCE [LARGE SCALE GENOMIC DNA]</scope>
    <source>
        <strain evidence="4 5">DSM 45479</strain>
    </source>
</reference>
<dbReference type="NCBIfam" id="TIGR00377">
    <property type="entry name" value="ant_ant_sig"/>
    <property type="match status" value="1"/>
</dbReference>
<dbReference type="Pfam" id="PF01740">
    <property type="entry name" value="STAS"/>
    <property type="match status" value="1"/>
</dbReference>
<comment type="similarity">
    <text evidence="1 2">Belongs to the anti-sigma-factor antagonist family.</text>
</comment>
<dbReference type="InterPro" id="IPR003658">
    <property type="entry name" value="Anti-sigma_ant"/>
</dbReference>
<gene>
    <name evidence="4" type="ORF">C8D87_10891</name>
</gene>
<evidence type="ECO:0000313" key="4">
    <source>
        <dbReference type="EMBL" id="RAS62271.1"/>
    </source>
</evidence>
<dbReference type="EMBL" id="QLTT01000008">
    <property type="protein sequence ID" value="RAS62271.1"/>
    <property type="molecule type" value="Genomic_DNA"/>
</dbReference>
<dbReference type="SUPFAM" id="SSF52091">
    <property type="entry name" value="SpoIIaa-like"/>
    <property type="match status" value="1"/>
</dbReference>
<dbReference type="Gene3D" id="3.30.750.24">
    <property type="entry name" value="STAS domain"/>
    <property type="match status" value="1"/>
</dbReference>
<dbReference type="RefSeq" id="WP_170166651.1">
    <property type="nucleotide sequence ID" value="NZ_QLTT01000008.1"/>
</dbReference>
<dbReference type="PROSITE" id="PS50801">
    <property type="entry name" value="STAS"/>
    <property type="match status" value="1"/>
</dbReference>
<comment type="caution">
    <text evidence="4">The sequence shown here is derived from an EMBL/GenBank/DDBJ whole genome shotgun (WGS) entry which is preliminary data.</text>
</comment>
<sequence>MNESSPLELTADHVGSSTVVRVAGEIDLATAPAFESFLHEQLAHTRAVLMVELSGVDYLGAAGLEVLLSVRAECDRRRVDLVFAECSFIVRRVFEVSGLTGYFLRGEGAVG</sequence>
<proteinExistence type="inferred from homology"/>
<dbReference type="PANTHER" id="PTHR33495">
    <property type="entry name" value="ANTI-SIGMA FACTOR ANTAGONIST TM_1081-RELATED-RELATED"/>
    <property type="match status" value="1"/>
</dbReference>
<evidence type="ECO:0000256" key="1">
    <source>
        <dbReference type="ARBA" id="ARBA00009013"/>
    </source>
</evidence>
<dbReference type="CDD" id="cd07043">
    <property type="entry name" value="STAS_anti-anti-sigma_factors"/>
    <property type="match status" value="1"/>
</dbReference>
<feature type="domain" description="STAS" evidence="3">
    <location>
        <begin position="7"/>
        <end position="111"/>
    </location>
</feature>
<evidence type="ECO:0000259" key="3">
    <source>
        <dbReference type="PROSITE" id="PS50801"/>
    </source>
</evidence>